<name>A0A4V5PDJ4_9SPHI</name>
<reference evidence="6 8" key="1">
    <citation type="submission" date="2019-02" db="EMBL/GenBank/DDBJ databases">
        <title>Pedobacter sp. RP-3-8 sp. nov., isolated from Arctic soil.</title>
        <authorList>
            <person name="Dahal R.H."/>
        </authorList>
    </citation>
    <scope>NUCLEOTIDE SEQUENCE [LARGE SCALE GENOMIC DNA]</scope>
    <source>
        <strain evidence="6 8">RP-3-8</strain>
    </source>
</reference>
<dbReference type="CDD" id="cd03467">
    <property type="entry name" value="Rieske"/>
    <property type="match status" value="1"/>
</dbReference>
<accession>A0A4R0NB24</accession>
<keyword evidence="4" id="KW-0411">Iron-sulfur</keyword>
<proteinExistence type="predicted"/>
<dbReference type="Proteomes" id="UP000309594">
    <property type="component" value="Unassembled WGS sequence"/>
</dbReference>
<evidence type="ECO:0000313" key="8">
    <source>
        <dbReference type="Proteomes" id="UP000291117"/>
    </source>
</evidence>
<evidence type="ECO:0000256" key="2">
    <source>
        <dbReference type="ARBA" id="ARBA00022723"/>
    </source>
</evidence>
<dbReference type="EMBL" id="SJSM01000005">
    <property type="protein sequence ID" value="TCC96453.1"/>
    <property type="molecule type" value="Genomic_DNA"/>
</dbReference>
<dbReference type="InterPro" id="IPR036922">
    <property type="entry name" value="Rieske_2Fe-2S_sf"/>
</dbReference>
<dbReference type="InterPro" id="IPR017941">
    <property type="entry name" value="Rieske_2Fe-2S"/>
</dbReference>
<dbReference type="Pfam" id="PF00355">
    <property type="entry name" value="Rieske"/>
    <property type="match status" value="1"/>
</dbReference>
<accession>A0A4V5PDJ4</accession>
<keyword evidence="1" id="KW-0001">2Fe-2S</keyword>
<dbReference type="AlphaFoldDB" id="A0A4V5PDJ4"/>
<dbReference type="PROSITE" id="PS51296">
    <property type="entry name" value="RIESKE"/>
    <property type="match status" value="1"/>
</dbReference>
<protein>
    <submittedName>
        <fullName evidence="7">Rieske (2Fe-2S) protein</fullName>
    </submittedName>
</protein>
<dbReference type="RefSeq" id="WP_131608750.1">
    <property type="nucleotide sequence ID" value="NZ_SJSM01000005.1"/>
</dbReference>
<organism evidence="7 9">
    <name type="scientific">Pedobacter hiemivivus</name>
    <dbReference type="NCBI Taxonomy" id="2530454"/>
    <lineage>
        <taxon>Bacteria</taxon>
        <taxon>Pseudomonadati</taxon>
        <taxon>Bacteroidota</taxon>
        <taxon>Sphingobacteriia</taxon>
        <taxon>Sphingobacteriales</taxon>
        <taxon>Sphingobacteriaceae</taxon>
        <taxon>Pedobacter</taxon>
    </lineage>
</organism>
<dbReference type="Proteomes" id="UP000291117">
    <property type="component" value="Unassembled WGS sequence"/>
</dbReference>
<evidence type="ECO:0000256" key="1">
    <source>
        <dbReference type="ARBA" id="ARBA00022714"/>
    </source>
</evidence>
<evidence type="ECO:0000256" key="4">
    <source>
        <dbReference type="ARBA" id="ARBA00023014"/>
    </source>
</evidence>
<evidence type="ECO:0000256" key="3">
    <source>
        <dbReference type="ARBA" id="ARBA00023004"/>
    </source>
</evidence>
<evidence type="ECO:0000313" key="9">
    <source>
        <dbReference type="Proteomes" id="UP000309594"/>
    </source>
</evidence>
<evidence type="ECO:0000313" key="7">
    <source>
        <dbReference type="EMBL" id="TKC57236.1"/>
    </source>
</evidence>
<dbReference type="GO" id="GO:0051537">
    <property type="term" value="F:2 iron, 2 sulfur cluster binding"/>
    <property type="evidence" value="ECO:0007669"/>
    <property type="project" value="UniProtKB-KW"/>
</dbReference>
<sequence length="148" mass="16552">MERKDFLKTCGFACLGGIGISTLLESCGSLQVLTGEIADSNLIVPITDFEIKKASKKEFKRYVIINNDLLKYPICVYRFDAQTYSALWMQCTHQGTELQVFGDKLQCPAHGSEFNNKGIMQNGPADTDLRTFPITIEQDHLKISLKAV</sequence>
<dbReference type="SUPFAM" id="SSF50022">
    <property type="entry name" value="ISP domain"/>
    <property type="match status" value="1"/>
</dbReference>
<dbReference type="GO" id="GO:0046872">
    <property type="term" value="F:metal ion binding"/>
    <property type="evidence" value="ECO:0007669"/>
    <property type="project" value="UniProtKB-KW"/>
</dbReference>
<keyword evidence="3" id="KW-0408">Iron</keyword>
<comment type="caution">
    <text evidence="7">The sequence shown here is derived from an EMBL/GenBank/DDBJ whole genome shotgun (WGS) entry which is preliminary data.</text>
</comment>
<feature type="domain" description="Rieske" evidence="5">
    <location>
        <begin position="51"/>
        <end position="143"/>
    </location>
</feature>
<dbReference type="EMBL" id="SWDX01000010">
    <property type="protein sequence ID" value="TKC57236.1"/>
    <property type="molecule type" value="Genomic_DNA"/>
</dbReference>
<keyword evidence="2" id="KW-0479">Metal-binding</keyword>
<evidence type="ECO:0000313" key="6">
    <source>
        <dbReference type="EMBL" id="TCC96453.1"/>
    </source>
</evidence>
<keyword evidence="8" id="KW-1185">Reference proteome</keyword>
<reference evidence="7 9" key="2">
    <citation type="submission" date="2019-04" db="EMBL/GenBank/DDBJ databases">
        <title>Pedobacter sp. RP-1-16 sp. nov., isolated from Arctic soil.</title>
        <authorList>
            <person name="Dahal R.H."/>
            <person name="Kim D.-U."/>
        </authorList>
    </citation>
    <scope>NUCLEOTIDE SEQUENCE [LARGE SCALE GENOMIC DNA]</scope>
    <source>
        <strain evidence="7 9">RP-1-16</strain>
    </source>
</reference>
<dbReference type="Gene3D" id="2.102.10.10">
    <property type="entry name" value="Rieske [2Fe-2S] iron-sulphur domain"/>
    <property type="match status" value="1"/>
</dbReference>
<evidence type="ECO:0000259" key="5">
    <source>
        <dbReference type="PROSITE" id="PS51296"/>
    </source>
</evidence>
<dbReference type="OrthoDB" id="165343at2"/>
<gene>
    <name evidence="6" type="ORF">EZ444_10745</name>
    <name evidence="7" type="ORF">FBD94_21670</name>
</gene>